<accession>A0A1M4TRT0</accession>
<sequence>MGRFPVYQSPELDEVERRLRPGPHRHGYLEGDPRPLIRILTEDEKAVKAAGLYHDVIARRLRTLTEAAKRALGEPVVVDDRFRVRVEAARGKLPCPWGHPGLYPKTHVELERLDTGERLQWTDLSIHFIEAHGFYQGAASPYRLDPPTVIRILDLKPAEPPQAVPPA</sequence>
<evidence type="ECO:0000313" key="1">
    <source>
        <dbReference type="EMBL" id="SHE47153.1"/>
    </source>
</evidence>
<proteinExistence type="predicted"/>
<dbReference type="RefSeq" id="WP_073036378.1">
    <property type="nucleotide sequence ID" value="NZ_FQVB01000004.1"/>
</dbReference>
<dbReference type="OrthoDB" id="279123at2"/>
<gene>
    <name evidence="1" type="ORF">SAMN02745206_00358</name>
</gene>
<dbReference type="STRING" id="1121391.SAMN02745206_00358"/>
<dbReference type="Proteomes" id="UP000184076">
    <property type="component" value="Unassembled WGS sequence"/>
</dbReference>
<reference evidence="2" key="1">
    <citation type="submission" date="2016-11" db="EMBL/GenBank/DDBJ databases">
        <authorList>
            <person name="Varghese N."/>
            <person name="Submissions S."/>
        </authorList>
    </citation>
    <scope>NUCLEOTIDE SEQUENCE [LARGE SCALE GENOMIC DNA]</scope>
    <source>
        <strain evidence="2">DSM 9756</strain>
    </source>
</reference>
<dbReference type="AlphaFoldDB" id="A0A1M4TRT0"/>
<evidence type="ECO:0000313" key="2">
    <source>
        <dbReference type="Proteomes" id="UP000184076"/>
    </source>
</evidence>
<keyword evidence="2" id="KW-1185">Reference proteome</keyword>
<dbReference type="EMBL" id="FQVB01000004">
    <property type="protein sequence ID" value="SHE47153.1"/>
    <property type="molecule type" value="Genomic_DNA"/>
</dbReference>
<name>A0A1M4TRT0_9BACT</name>
<protein>
    <submittedName>
        <fullName evidence="1">Uncharacterized protein</fullName>
    </submittedName>
</protein>
<organism evidence="1 2">
    <name type="scientific">Desulfacinum infernum DSM 9756</name>
    <dbReference type="NCBI Taxonomy" id="1121391"/>
    <lineage>
        <taxon>Bacteria</taxon>
        <taxon>Pseudomonadati</taxon>
        <taxon>Thermodesulfobacteriota</taxon>
        <taxon>Syntrophobacteria</taxon>
        <taxon>Syntrophobacterales</taxon>
        <taxon>Syntrophobacteraceae</taxon>
        <taxon>Desulfacinum</taxon>
    </lineage>
</organism>